<keyword evidence="3" id="KW-1185">Reference proteome</keyword>
<name>A0ABU8GVM8_9ACTN</name>
<reference evidence="2 3" key="1">
    <citation type="submission" date="2024-03" db="EMBL/GenBank/DDBJ databases">
        <title>First Report of Pectobacterium brasiliscabiei causing potato scab in china.</title>
        <authorList>
            <person name="Handique U."/>
        </authorList>
    </citation>
    <scope>NUCLEOTIDE SEQUENCE [LARGE SCALE GENOMIC DNA]</scope>
    <source>
        <strain evidence="2 3">ZRIMU1503</strain>
    </source>
</reference>
<protein>
    <submittedName>
        <fullName evidence="2">DNA repair ATPase</fullName>
    </submittedName>
</protein>
<dbReference type="Pfam" id="PF12458">
    <property type="entry name" value="DUF3686"/>
    <property type="match status" value="1"/>
</dbReference>
<evidence type="ECO:0000259" key="1">
    <source>
        <dbReference type="Pfam" id="PF12458"/>
    </source>
</evidence>
<proteinExistence type="predicted"/>
<dbReference type="EMBL" id="JBBAYM010000381">
    <property type="protein sequence ID" value="MEI5617243.1"/>
    <property type="molecule type" value="Genomic_DNA"/>
</dbReference>
<feature type="domain" description="DUF3686" evidence="1">
    <location>
        <begin position="2"/>
        <end position="84"/>
    </location>
</feature>
<feature type="non-terminal residue" evidence="2">
    <location>
        <position position="84"/>
    </location>
</feature>
<dbReference type="Proteomes" id="UP001365781">
    <property type="component" value="Unassembled WGS sequence"/>
</dbReference>
<organism evidence="2 3">
    <name type="scientific">Streptomyces brasiliscabiei</name>
    <dbReference type="NCBI Taxonomy" id="2736302"/>
    <lineage>
        <taxon>Bacteria</taxon>
        <taxon>Bacillati</taxon>
        <taxon>Actinomycetota</taxon>
        <taxon>Actinomycetes</taxon>
        <taxon>Kitasatosporales</taxon>
        <taxon>Streptomycetaceae</taxon>
        <taxon>Streptomyces</taxon>
    </lineage>
</organism>
<gene>
    <name evidence="2" type="ORF">WB403_49990</name>
</gene>
<sequence>MRQDAIGSACVTLPEDHGIIFPGGYYLQSGQARSFEEQIDDLEFHRHVKSPNGEDVLYVFYESSEGRYALFAYNIIDKNLQNPI</sequence>
<comment type="caution">
    <text evidence="2">The sequence shown here is derived from an EMBL/GenBank/DDBJ whole genome shotgun (WGS) entry which is preliminary data.</text>
</comment>
<evidence type="ECO:0000313" key="3">
    <source>
        <dbReference type="Proteomes" id="UP001365781"/>
    </source>
</evidence>
<evidence type="ECO:0000313" key="2">
    <source>
        <dbReference type="EMBL" id="MEI5617243.1"/>
    </source>
</evidence>
<dbReference type="InterPro" id="IPR020958">
    <property type="entry name" value="DUF3686"/>
</dbReference>
<accession>A0ABU8GVM8</accession>